<evidence type="ECO:0000256" key="1">
    <source>
        <dbReference type="ARBA" id="ARBA00005189"/>
    </source>
</evidence>
<dbReference type="GO" id="GO:0008270">
    <property type="term" value="F:zinc ion binding"/>
    <property type="evidence" value="ECO:0007669"/>
    <property type="project" value="InterPro"/>
</dbReference>
<dbReference type="InterPro" id="IPR047120">
    <property type="entry name" value="Pk/Esn/Tes"/>
</dbReference>
<dbReference type="PROSITE" id="PS00478">
    <property type="entry name" value="LIM_DOMAIN_1"/>
    <property type="match status" value="2"/>
</dbReference>
<feature type="compositionally biased region" description="Polar residues" evidence="19">
    <location>
        <begin position="822"/>
        <end position="837"/>
    </location>
</feature>
<evidence type="ECO:0000256" key="11">
    <source>
        <dbReference type="ARBA" id="ARBA00023136"/>
    </source>
</evidence>
<keyword evidence="17" id="KW-0999">Mitochondrion inner membrane</keyword>
<evidence type="ECO:0000256" key="8">
    <source>
        <dbReference type="ARBA" id="ARBA00022989"/>
    </source>
</evidence>
<feature type="domain" description="PET" evidence="22">
    <location>
        <begin position="527"/>
        <end position="639"/>
    </location>
</feature>
<dbReference type="PROSITE" id="PS51303">
    <property type="entry name" value="PET"/>
    <property type="match status" value="1"/>
</dbReference>
<dbReference type="Pfam" id="PF06297">
    <property type="entry name" value="PET"/>
    <property type="match status" value="1"/>
</dbReference>
<keyword evidence="12 17" id="KW-0594">Phospholipid biosynthesis</keyword>
<dbReference type="PANTHER" id="PTHR24211">
    <property type="entry name" value="LIM DOMAIN-CONTAINING PROTEIN"/>
    <property type="match status" value="1"/>
</dbReference>
<keyword evidence="13 17" id="KW-0456">Lyase</keyword>
<keyword evidence="4 18" id="KW-0479">Metal-binding</keyword>
<feature type="active site" description="Charge relay system; for autoendoproteolytic cleavage activity" evidence="17">
    <location>
        <position position="362"/>
    </location>
</feature>
<feature type="topological domain" description="Mitochondrial matrix" evidence="17">
    <location>
        <begin position="1"/>
        <end position="50"/>
    </location>
</feature>
<evidence type="ECO:0000256" key="19">
    <source>
        <dbReference type="SAM" id="MobiDB-lite"/>
    </source>
</evidence>
<feature type="site" description="Cleavage (non-hydrolytic); by autocatalysis" evidence="17">
    <location>
        <begin position="361"/>
        <end position="362"/>
    </location>
</feature>
<name>A0AAE1PQL8_9EUCA</name>
<evidence type="ECO:0000256" key="18">
    <source>
        <dbReference type="PROSITE-ProRule" id="PRU00125"/>
    </source>
</evidence>
<keyword evidence="2 17" id="KW-0444">Lipid biosynthesis</keyword>
<dbReference type="EC" id="4.1.1.65" evidence="17"/>
<evidence type="ECO:0000256" key="7">
    <source>
        <dbReference type="ARBA" id="ARBA00022833"/>
    </source>
</evidence>
<comment type="pathway">
    <text evidence="17">Phospholipid metabolism; phosphatidylethanolamine biosynthesis; phosphatidylethanolamine from CDP-diacylglycerol: step 2/2.</text>
</comment>
<comment type="caution">
    <text evidence="23">The sequence shown here is derived from an EMBL/GenBank/DDBJ whole genome shotgun (WGS) entry which is preliminary data.</text>
</comment>
<dbReference type="PANTHER" id="PTHR24211:SF22">
    <property type="entry name" value="TESTIN"/>
    <property type="match status" value="1"/>
</dbReference>
<dbReference type="PROSITE" id="PS50023">
    <property type="entry name" value="LIM_DOMAIN_2"/>
    <property type="match status" value="2"/>
</dbReference>
<evidence type="ECO:0000256" key="14">
    <source>
        <dbReference type="ARBA" id="ARBA00023264"/>
    </source>
</evidence>
<dbReference type="InterPro" id="IPR033661">
    <property type="entry name" value="PSD_type1_euk"/>
</dbReference>
<keyword evidence="3 17" id="KW-0812">Transmembrane</keyword>
<dbReference type="GO" id="GO:0005743">
    <property type="term" value="C:mitochondrial inner membrane"/>
    <property type="evidence" value="ECO:0007669"/>
    <property type="project" value="UniProtKB-SubCell"/>
</dbReference>
<evidence type="ECO:0000256" key="20">
    <source>
        <dbReference type="SAM" id="Phobius"/>
    </source>
</evidence>
<gene>
    <name evidence="23" type="ORF">Pmani_016202</name>
</gene>
<dbReference type="GO" id="GO:0016540">
    <property type="term" value="P:protein autoprocessing"/>
    <property type="evidence" value="ECO:0007669"/>
    <property type="project" value="UniProtKB-UniRule"/>
</dbReference>
<dbReference type="InterPro" id="IPR003817">
    <property type="entry name" value="PS_Dcarbxylase"/>
</dbReference>
<dbReference type="InterPro" id="IPR010442">
    <property type="entry name" value="PET_domain"/>
</dbReference>
<feature type="active site" description="Charge relay system; for autoendoproteolytic cleavage activity" evidence="17">
    <location>
        <position position="177"/>
    </location>
</feature>
<dbReference type="Pfam" id="PF02666">
    <property type="entry name" value="PS_Dcarbxylase"/>
    <property type="match status" value="1"/>
</dbReference>
<evidence type="ECO:0000256" key="15">
    <source>
        <dbReference type="ARBA" id="ARBA00023317"/>
    </source>
</evidence>
<reference evidence="23" key="1">
    <citation type="submission" date="2023-11" db="EMBL/GenBank/DDBJ databases">
        <title>Genome assemblies of two species of porcelain crab, Petrolisthes cinctipes and Petrolisthes manimaculis (Anomura: Porcellanidae).</title>
        <authorList>
            <person name="Angst P."/>
        </authorList>
    </citation>
    <scope>NUCLEOTIDE SEQUENCE</scope>
    <source>
        <strain evidence="23">PB745_02</strain>
        <tissue evidence="23">Gill</tissue>
    </source>
</reference>
<feature type="compositionally biased region" description="Polar residues" evidence="19">
    <location>
        <begin position="907"/>
        <end position="916"/>
    </location>
</feature>
<keyword evidence="15 17" id="KW-0670">Pyruvate</keyword>
<evidence type="ECO:0000259" key="21">
    <source>
        <dbReference type="PROSITE" id="PS50023"/>
    </source>
</evidence>
<feature type="domain" description="LIM zinc-binding" evidence="21">
    <location>
        <begin position="1171"/>
        <end position="1232"/>
    </location>
</feature>
<dbReference type="InterPro" id="IPR001781">
    <property type="entry name" value="Znf_LIM"/>
</dbReference>
<evidence type="ECO:0000256" key="4">
    <source>
        <dbReference type="ARBA" id="ARBA00022723"/>
    </source>
</evidence>
<evidence type="ECO:0000256" key="13">
    <source>
        <dbReference type="ARBA" id="ARBA00023239"/>
    </source>
</evidence>
<feature type="active site" description="Schiff-base intermediate with substrate; via pyruvic acid; for decarboxylase activity" evidence="17">
    <location>
        <position position="362"/>
    </location>
</feature>
<feature type="active site" description="Charge relay system; for autoendoproteolytic cleavage activity" evidence="17">
    <location>
        <position position="256"/>
    </location>
</feature>
<comment type="catalytic activity">
    <reaction evidence="17">
        <text>a 1,2-diacyl-sn-glycero-3-phospho-L-serine + H(+) = a 1,2-diacyl-sn-glycero-3-phosphoethanolamine + CO2</text>
        <dbReference type="Rhea" id="RHEA:20828"/>
        <dbReference type="ChEBI" id="CHEBI:15378"/>
        <dbReference type="ChEBI" id="CHEBI:16526"/>
        <dbReference type="ChEBI" id="CHEBI:57262"/>
        <dbReference type="ChEBI" id="CHEBI:64612"/>
        <dbReference type="EC" id="4.1.1.65"/>
    </reaction>
</comment>
<feature type="transmembrane region" description="Helical" evidence="20">
    <location>
        <begin position="18"/>
        <end position="37"/>
    </location>
</feature>
<dbReference type="InterPro" id="IPR033177">
    <property type="entry name" value="PSD-B"/>
</dbReference>
<dbReference type="CDD" id="cd09340">
    <property type="entry name" value="LIM1_Testin_like"/>
    <property type="match status" value="1"/>
</dbReference>
<proteinExistence type="inferred from homology"/>
<dbReference type="HAMAP" id="MF_03208">
    <property type="entry name" value="PS_decarb_PSD_B_type1_euk"/>
    <property type="match status" value="1"/>
</dbReference>
<comment type="pathway">
    <text evidence="1">Lipid metabolism.</text>
</comment>
<keyword evidence="6 17" id="KW-0210">Decarboxylase</keyword>
<dbReference type="GO" id="GO:0004609">
    <property type="term" value="F:phosphatidylserine decarboxylase activity"/>
    <property type="evidence" value="ECO:0007669"/>
    <property type="project" value="UniProtKB-UniRule"/>
</dbReference>
<dbReference type="EMBL" id="JAWZYT010001418">
    <property type="protein sequence ID" value="KAK4312383.1"/>
    <property type="molecule type" value="Genomic_DNA"/>
</dbReference>
<keyword evidence="17" id="KW-0865">Zymogen</keyword>
<evidence type="ECO:0000256" key="16">
    <source>
        <dbReference type="ARBA" id="ARBA00045136"/>
    </source>
</evidence>
<keyword evidence="24" id="KW-1185">Reference proteome</keyword>
<feature type="region of interest" description="Disordered" evidence="19">
    <location>
        <begin position="805"/>
        <end position="837"/>
    </location>
</feature>
<comment type="function">
    <text evidence="16">Catalyzes the formation of phosphatidylethanolamine (PtdEtn) from phosphatidylserine (PtdSer). Plays a central role in phospholipid metabolism and in the interorganelle trafficking of phosphatidylserine. May be involved in lipid droplet biogenesis at the endoplasmic reticulum membrane.</text>
</comment>
<feature type="modified residue" description="Pyruvic acid (Ser); by autocatalysis" evidence="17">
    <location>
        <position position="362"/>
    </location>
</feature>
<dbReference type="Gene3D" id="2.10.110.10">
    <property type="entry name" value="Cysteine Rich Protein"/>
    <property type="match status" value="3"/>
</dbReference>
<keyword evidence="8 17" id="KW-1133">Transmembrane helix</keyword>
<organism evidence="23 24">
    <name type="scientific">Petrolisthes manimaculis</name>
    <dbReference type="NCBI Taxonomy" id="1843537"/>
    <lineage>
        <taxon>Eukaryota</taxon>
        <taxon>Metazoa</taxon>
        <taxon>Ecdysozoa</taxon>
        <taxon>Arthropoda</taxon>
        <taxon>Crustacea</taxon>
        <taxon>Multicrustacea</taxon>
        <taxon>Malacostraca</taxon>
        <taxon>Eumalacostraca</taxon>
        <taxon>Eucarida</taxon>
        <taxon>Decapoda</taxon>
        <taxon>Pleocyemata</taxon>
        <taxon>Anomura</taxon>
        <taxon>Galatheoidea</taxon>
        <taxon>Porcellanidae</taxon>
        <taxon>Petrolisthes</taxon>
    </lineage>
</organism>
<evidence type="ECO:0000313" key="24">
    <source>
        <dbReference type="Proteomes" id="UP001292094"/>
    </source>
</evidence>
<accession>A0AAE1PQL8</accession>
<evidence type="ECO:0000256" key="17">
    <source>
        <dbReference type="HAMAP-Rule" id="MF_03208"/>
    </source>
</evidence>
<dbReference type="GO" id="GO:0006646">
    <property type="term" value="P:phosphatidylethanolamine biosynthetic process"/>
    <property type="evidence" value="ECO:0007669"/>
    <property type="project" value="UniProtKB-UniRule"/>
</dbReference>
<dbReference type="SMART" id="SM00132">
    <property type="entry name" value="LIM"/>
    <property type="match status" value="3"/>
</dbReference>
<dbReference type="FunFam" id="2.10.110.10:FF:000005">
    <property type="entry name" value="Testin isoform 1"/>
    <property type="match status" value="1"/>
</dbReference>
<evidence type="ECO:0000313" key="23">
    <source>
        <dbReference type="EMBL" id="KAK4312383.1"/>
    </source>
</evidence>
<feature type="compositionally biased region" description="Low complexity" evidence="19">
    <location>
        <begin position="774"/>
        <end position="791"/>
    </location>
</feature>
<dbReference type="Proteomes" id="UP001292094">
    <property type="component" value="Unassembled WGS sequence"/>
</dbReference>
<feature type="region of interest" description="Disordered" evidence="19">
    <location>
        <begin position="903"/>
        <end position="941"/>
    </location>
</feature>
<sequence>MEPSTRVKFPHVKRYKLFIFWTTVILAFTVFFDTNIMAQSSLKQYLRSLRWTPLPVGVGLALIAFQQYRHTRKREAAKIGTLDPCDCLADEWSVEAYKLLPLRYFSRAWGWVNGVELPEWSRKSVLGLYVRTFGCKMEEAEVEDLGKYKCLAELFRRSLKDGARPVDPSAPVVSPVDGTILSFGTVSCGQLEQVKGVSYPLRKFLGPNCWTDGCPSIVTRREDDDCYHRTCLKDVANNQLYQCVIYLAPGDYHRFHSSADWQVVFRRHFPGDLLSVNPRVAAWVRHLFVLNERVNYIGNWKHGFFSMTAVGATNVGSVKVYFDEQLKTNVHTWNKSTFHDIHFDKSVKLSRGGDFGEFNLGSTIVLVFEAPKDTAICVDVGQKVRMGQALFRIPNSYVGKTTEETTHPGTQRINIGSYFIQEALIIKKMSEEVGSVRPNPYIFDIENRRKRKPRLAHDLGAGAKCNKCGDKCPGFELHFWRKICQNCRCGKDDHEVEDEDEDIGQFVIGKLFERPARTKKEELEYSFGNDLEIVNEETGKPEKMKFDWVPPNIGKNLAARYMAQLPLSKRPVAGTEAAKERKKQLEQQLPLYDVDETRRCDNMPAEELQSFMEYLDRIKTKVAGQGMVQEIIAAPTKLMAQPLSSSQLPKATSQVGVGDANTNYAPGTDVTLDNLSHLASNQGPVDNELYSRPYGQSRGLPDQRNSGLRDFMGGMIQDYHNMNLASSEPYGVTPNTSQPLMGLGKHVEPGMEASVDLEKKRNQQVESPAQFIVSPGSGQYGSSSSQPYGGQKQYTGIPQPLPYGNEHRSPQFRTPGSIIPSKYSTTGSQTLPSEHNVAGSQTLPSEFNVTGSQNLPSEFNAVDNQTLPSTFNTSGTQTFPSEFDIARSENLPYGQTIPGSTEIPFGTPNSNNNSLPFGSGGPDGSTLPPSTGVHEASVPSNNSVPGHHNLPHTESVPYIPGTMLSQDGNLRTKPTIQSEQHPYMPGKESTIHGFQSGGSEPVDQLALQEARNLTTGTAGNMGVSGDEKLKQASLVSLPHLSAMTPATSTTEAVQAPYGAQLDTVRGGVMMAPGTDVNVLFPAESRVLGGGSGAKSGTMSGQHSKFSCQYCTQPLNVGDVAVFCERAGPDKCWHPACFSCFTCHELLADLIYFYQDGKVYCGRHFTQAAHMPRCTACDELIFGNSWTRADGFDWHLHHFCCYMCDTALAGQRYVPDKEGCPYCLPCYMSYLAKMCESCEEKILPEESRCGHRGYFYHGNAQCFSCHTCHAPLLNKKFKMSKNWLFCSNECIQAVAEEIHNNPNPKEKV</sequence>
<keyword evidence="17" id="KW-0496">Mitochondrion</keyword>
<comment type="PTM">
    <text evidence="17">Is synthesized initially as an inactive proenzyme. Formation of the active enzyme involves a self-maturation process in which the active site pyruvoyl group is generated from an internal serine residue via an autocatalytic post-translational modification. Two non-identical subunits are generated from the proenzyme in this reaction, and the pyruvate is formed at the N-terminus of the alpha chain, which is derived from the carboxyl end of the proenzyme. The autoendoproteolytic cleavage occurs by a canonical serine protease mechanism, in which the side chain hydroxyl group of the serine supplies its oxygen atom to form the C-terminus of the beta chain, while the remainder of the serine residue undergoes an oxidative deamination to produce ammonia and the pyruvoyl prosthetic group on the alpha chain. During this reaction, the Ser that is part of the protease active site of the proenzyme becomes the pyruvoyl prosthetic group, which constitutes an essential element of the active site of the mature decarboxylase.</text>
</comment>
<feature type="region of interest" description="Disordered" evidence="19">
    <location>
        <begin position="771"/>
        <end position="791"/>
    </location>
</feature>
<dbReference type="Pfam" id="PF00412">
    <property type="entry name" value="LIM"/>
    <property type="match status" value="2"/>
</dbReference>
<keyword evidence="10 17" id="KW-0443">Lipid metabolism</keyword>
<dbReference type="SUPFAM" id="SSF57716">
    <property type="entry name" value="Glucocorticoid receptor-like (DNA-binding domain)"/>
    <property type="match status" value="2"/>
</dbReference>
<feature type="chain" id="PRO_5041757907" description="Phosphatidylserine decarboxylase alpha chain" evidence="17">
    <location>
        <begin position="362"/>
        <end position="1307"/>
    </location>
</feature>
<evidence type="ECO:0000256" key="6">
    <source>
        <dbReference type="ARBA" id="ARBA00022793"/>
    </source>
</evidence>
<keyword evidence="14 17" id="KW-1208">Phospholipid metabolism</keyword>
<keyword evidence="7 18" id="KW-0862">Zinc</keyword>
<keyword evidence="5" id="KW-0677">Repeat</keyword>
<evidence type="ECO:0000256" key="2">
    <source>
        <dbReference type="ARBA" id="ARBA00022516"/>
    </source>
</evidence>
<evidence type="ECO:0000256" key="3">
    <source>
        <dbReference type="ARBA" id="ARBA00022692"/>
    </source>
</evidence>
<comment type="similarity">
    <text evidence="17">Belongs to the phosphatidylserine decarboxylase family. PSD-B subfamily. Eukaryotic type I sub-subfamily.</text>
</comment>
<evidence type="ECO:0000256" key="10">
    <source>
        <dbReference type="ARBA" id="ARBA00023098"/>
    </source>
</evidence>
<evidence type="ECO:0000256" key="9">
    <source>
        <dbReference type="ARBA" id="ARBA00023038"/>
    </source>
</evidence>
<feature type="chain" id="PRO_5041757906" description="Phosphatidylserine decarboxylase beta chain" evidence="17">
    <location>
        <begin position="1"/>
        <end position="361"/>
    </location>
</feature>
<comment type="subunit">
    <text evidence="17">Heterodimer of a large membrane-associated beta subunit and a small pyruvoyl-containing alpha subunit.</text>
</comment>
<comment type="subcellular location">
    <molecule>Phosphatidylserine decarboxylase alpha chain</molecule>
    <subcellularLocation>
        <location evidence="17">Mitochondrion inner membrane</location>
        <topology evidence="17">Peripheral membrane protein</topology>
        <orientation evidence="17">Intermembrane side</orientation>
    </subcellularLocation>
    <text evidence="17">Anchored to the mitochondrial inner membrane through its interaction with the integral membrane beta chain.</text>
</comment>
<feature type="domain" description="LIM zinc-binding" evidence="21">
    <location>
        <begin position="1105"/>
        <end position="1170"/>
    </location>
</feature>
<comment type="subcellular location">
    <molecule>Phosphatidylserine decarboxylase beta chain</molecule>
    <subcellularLocation>
        <location evidence="17">Mitochondrion inner membrane</location>
        <topology evidence="17">Single-pass membrane protein</topology>
        <orientation evidence="17">Intermembrane side</orientation>
    </subcellularLocation>
</comment>
<evidence type="ECO:0000256" key="12">
    <source>
        <dbReference type="ARBA" id="ARBA00023209"/>
    </source>
</evidence>
<evidence type="ECO:0000259" key="22">
    <source>
        <dbReference type="PROSITE" id="PS51303"/>
    </source>
</evidence>
<keyword evidence="11 17" id="KW-0472">Membrane</keyword>
<comment type="cofactor">
    <cofactor evidence="17">
        <name>pyruvate</name>
        <dbReference type="ChEBI" id="CHEBI:15361"/>
    </cofactor>
    <text evidence="17">Binds 1 pyruvoyl group covalently per subunit.</text>
</comment>
<feature type="topological domain" description="Mitochondrial intermembrane" evidence="17">
    <location>
        <begin position="70"/>
        <end position="1307"/>
    </location>
</feature>
<evidence type="ECO:0000256" key="5">
    <source>
        <dbReference type="ARBA" id="ARBA00022737"/>
    </source>
</evidence>
<dbReference type="NCBIfam" id="TIGR00163">
    <property type="entry name" value="PS_decarb"/>
    <property type="match status" value="1"/>
</dbReference>
<dbReference type="CDD" id="cd09341">
    <property type="entry name" value="LIM2_Testin_like"/>
    <property type="match status" value="1"/>
</dbReference>
<protein>
    <recommendedName>
        <fullName evidence="17">Phosphatidylserine decarboxylase proenzyme, mitochondrial</fullName>
        <ecNumber evidence="17">4.1.1.65</ecNumber>
    </recommendedName>
    <component>
        <recommendedName>
            <fullName evidence="17">Phosphatidylserine decarboxylase beta chain</fullName>
        </recommendedName>
    </component>
    <component>
        <recommendedName>
            <fullName evidence="17">Phosphatidylserine decarboxylase alpha chain</fullName>
        </recommendedName>
    </component>
</protein>
<keyword evidence="9 18" id="KW-0440">LIM domain</keyword>